<evidence type="ECO:0000313" key="2">
    <source>
        <dbReference type="Proteomes" id="UP001057402"/>
    </source>
</evidence>
<comment type="caution">
    <text evidence="1">The sequence shown here is derived from an EMBL/GenBank/DDBJ whole genome shotgun (WGS) entry which is preliminary data.</text>
</comment>
<evidence type="ECO:0000313" key="1">
    <source>
        <dbReference type="EMBL" id="KAI4342049.1"/>
    </source>
</evidence>
<gene>
    <name evidence="1" type="ORF">MLD38_026710</name>
</gene>
<dbReference type="Proteomes" id="UP001057402">
    <property type="component" value="Chromosome 7"/>
</dbReference>
<keyword evidence="2" id="KW-1185">Reference proteome</keyword>
<organism evidence="1 2">
    <name type="scientific">Melastoma candidum</name>
    <dbReference type="NCBI Taxonomy" id="119954"/>
    <lineage>
        <taxon>Eukaryota</taxon>
        <taxon>Viridiplantae</taxon>
        <taxon>Streptophyta</taxon>
        <taxon>Embryophyta</taxon>
        <taxon>Tracheophyta</taxon>
        <taxon>Spermatophyta</taxon>
        <taxon>Magnoliopsida</taxon>
        <taxon>eudicotyledons</taxon>
        <taxon>Gunneridae</taxon>
        <taxon>Pentapetalae</taxon>
        <taxon>rosids</taxon>
        <taxon>malvids</taxon>
        <taxon>Myrtales</taxon>
        <taxon>Melastomataceae</taxon>
        <taxon>Melastomatoideae</taxon>
        <taxon>Melastomateae</taxon>
        <taxon>Melastoma</taxon>
    </lineage>
</organism>
<accession>A0ACB9P2M7</accession>
<dbReference type="EMBL" id="CM042886">
    <property type="protein sequence ID" value="KAI4342049.1"/>
    <property type="molecule type" value="Genomic_DNA"/>
</dbReference>
<reference evidence="2" key="1">
    <citation type="journal article" date="2023" name="Front. Plant Sci.">
        <title>Chromosomal-level genome assembly of Melastoma candidum provides insights into trichome evolution.</title>
        <authorList>
            <person name="Zhong Y."/>
            <person name="Wu W."/>
            <person name="Sun C."/>
            <person name="Zou P."/>
            <person name="Liu Y."/>
            <person name="Dai S."/>
            <person name="Zhou R."/>
        </authorList>
    </citation>
    <scope>NUCLEOTIDE SEQUENCE [LARGE SCALE GENOMIC DNA]</scope>
</reference>
<sequence length="276" mass="31430">MRSSLMGIFEKLGTGDVRPVGIGFRPTENELIFHYLKRKIQGLWEDCELIPELNIYRWQPQGLFEQYDKMSALPSDGRECFFFCTRKGSNRMTETGYWKETRKPHIVNGRDRNPIWYKKILVYHEGRQPKGKKSHYSMHEYHLCSPSKPKTKGPETELVLCRVINKEDKMTCPDTPSSECIDPDPVIPGASTTVNHSDDIESPQICRSSNRKDKDADTRELMEYYEYLEQLLFNNDDEFLAGGCSSSGGGGNAIDPSFPNLDDINAMSVSDLVGSP</sequence>
<name>A0ACB9P2M7_9MYRT</name>
<protein>
    <submittedName>
        <fullName evidence="1">Uncharacterized protein</fullName>
    </submittedName>
</protein>
<proteinExistence type="predicted"/>